<evidence type="ECO:0000313" key="3">
    <source>
        <dbReference type="EMBL" id="KAF2687082.1"/>
    </source>
</evidence>
<accession>A0A6G1J979</accession>
<organism evidence="3 4">
    <name type="scientific">Lentithecium fluviatile CBS 122367</name>
    <dbReference type="NCBI Taxonomy" id="1168545"/>
    <lineage>
        <taxon>Eukaryota</taxon>
        <taxon>Fungi</taxon>
        <taxon>Dikarya</taxon>
        <taxon>Ascomycota</taxon>
        <taxon>Pezizomycotina</taxon>
        <taxon>Dothideomycetes</taxon>
        <taxon>Pleosporomycetidae</taxon>
        <taxon>Pleosporales</taxon>
        <taxon>Massarineae</taxon>
        <taxon>Lentitheciaceae</taxon>
        <taxon>Lentithecium</taxon>
    </lineage>
</organism>
<dbReference type="AlphaFoldDB" id="A0A6G1J979"/>
<dbReference type="Proteomes" id="UP000799291">
    <property type="component" value="Unassembled WGS sequence"/>
</dbReference>
<reference evidence="3" key="1">
    <citation type="journal article" date="2020" name="Stud. Mycol.">
        <title>101 Dothideomycetes genomes: a test case for predicting lifestyles and emergence of pathogens.</title>
        <authorList>
            <person name="Haridas S."/>
            <person name="Albert R."/>
            <person name="Binder M."/>
            <person name="Bloem J."/>
            <person name="Labutti K."/>
            <person name="Salamov A."/>
            <person name="Andreopoulos B."/>
            <person name="Baker S."/>
            <person name="Barry K."/>
            <person name="Bills G."/>
            <person name="Bluhm B."/>
            <person name="Cannon C."/>
            <person name="Castanera R."/>
            <person name="Culley D."/>
            <person name="Daum C."/>
            <person name="Ezra D."/>
            <person name="Gonzalez J."/>
            <person name="Henrissat B."/>
            <person name="Kuo A."/>
            <person name="Liang C."/>
            <person name="Lipzen A."/>
            <person name="Lutzoni F."/>
            <person name="Magnuson J."/>
            <person name="Mondo S."/>
            <person name="Nolan M."/>
            <person name="Ohm R."/>
            <person name="Pangilinan J."/>
            <person name="Park H.-J."/>
            <person name="Ramirez L."/>
            <person name="Alfaro M."/>
            <person name="Sun H."/>
            <person name="Tritt A."/>
            <person name="Yoshinaga Y."/>
            <person name="Zwiers L.-H."/>
            <person name="Turgeon B."/>
            <person name="Goodwin S."/>
            <person name="Spatafora J."/>
            <person name="Crous P."/>
            <person name="Grigoriev I."/>
        </authorList>
    </citation>
    <scope>NUCLEOTIDE SEQUENCE</scope>
    <source>
        <strain evidence="3">CBS 122367</strain>
    </source>
</reference>
<feature type="region of interest" description="Disordered" evidence="1">
    <location>
        <begin position="307"/>
        <end position="332"/>
    </location>
</feature>
<dbReference type="InterPro" id="IPR021139">
    <property type="entry name" value="NYN"/>
</dbReference>
<sequence length="415" mass="47722">MAARLQQSDRTVHIYIDNSNLWIQGQKTSARAKNLKVELDPQWRFDVGKLQNVLTREFAYRYTGSNVCYEYNLYGSTPPPVDTVWNVIRSNNVNVNTFKRSKWTGQEKKVDAQLIADTTDRAAEDYYRGVEAEFVLVSGDSDMLPAVYKIVARGFRVHIWSWKNCLASEYRHQVVEGIQVHELDAHLSEIGFRETSFRIDRDIINPNSVVVLDPVPKVDVINDFCSGLGIPIYRYDQERADESGAVDLVIIPSVAMEADDWDYFIERSKKVLVPHGLTVLTHREYRGHHLKDSSQDELKISNRFAELQVPEGQDGHGDDKDIDDEEGNRDGSFTLVNRSLEKQKKRLKINEQKGHGRWEKDAAKTYGTKKAKKHDMCPFGDKCWRRDCFFAHKPEELICPTCNRAGHRIGTCLER</sequence>
<proteinExistence type="predicted"/>
<dbReference type="OrthoDB" id="2311180at2759"/>
<evidence type="ECO:0000256" key="1">
    <source>
        <dbReference type="SAM" id="MobiDB-lite"/>
    </source>
</evidence>
<dbReference type="EMBL" id="MU005575">
    <property type="protein sequence ID" value="KAF2687082.1"/>
    <property type="molecule type" value="Genomic_DNA"/>
</dbReference>
<gene>
    <name evidence="3" type="ORF">K458DRAFT_385905</name>
</gene>
<feature type="domain" description="NYN" evidence="2">
    <location>
        <begin position="20"/>
        <end position="162"/>
    </location>
</feature>
<protein>
    <recommendedName>
        <fullName evidence="2">NYN domain-containing protein</fullName>
    </recommendedName>
</protein>
<name>A0A6G1J979_9PLEO</name>
<evidence type="ECO:0000259" key="2">
    <source>
        <dbReference type="Pfam" id="PF01936"/>
    </source>
</evidence>
<dbReference type="GO" id="GO:0004540">
    <property type="term" value="F:RNA nuclease activity"/>
    <property type="evidence" value="ECO:0007669"/>
    <property type="project" value="InterPro"/>
</dbReference>
<keyword evidence="4" id="KW-1185">Reference proteome</keyword>
<evidence type="ECO:0000313" key="4">
    <source>
        <dbReference type="Proteomes" id="UP000799291"/>
    </source>
</evidence>
<dbReference type="Pfam" id="PF01936">
    <property type="entry name" value="NYN"/>
    <property type="match status" value="1"/>
</dbReference>
<dbReference type="Gene3D" id="3.40.50.1010">
    <property type="entry name" value="5'-nuclease"/>
    <property type="match status" value="1"/>
</dbReference>